<gene>
    <name evidence="3" type="ORF">DSM104440_00572</name>
</gene>
<dbReference type="Proteomes" id="UP000503096">
    <property type="component" value="Chromosome"/>
</dbReference>
<dbReference type="AlphaFoldDB" id="A0A6M4H396"/>
<dbReference type="RefSeq" id="WP_171160523.1">
    <property type="nucleotide sequence ID" value="NZ_CP053073.1"/>
</dbReference>
<accession>A0A6M4H396</accession>
<evidence type="ECO:0000313" key="4">
    <source>
        <dbReference type="Proteomes" id="UP000503096"/>
    </source>
</evidence>
<dbReference type="KEGG" id="upl:DSM104440_00572"/>
<evidence type="ECO:0000256" key="1">
    <source>
        <dbReference type="SAM" id="MobiDB-lite"/>
    </source>
</evidence>
<feature type="compositionally biased region" description="Pro residues" evidence="1">
    <location>
        <begin position="171"/>
        <end position="180"/>
    </location>
</feature>
<feature type="compositionally biased region" description="Polar residues" evidence="1">
    <location>
        <begin position="36"/>
        <end position="49"/>
    </location>
</feature>
<evidence type="ECO:0000256" key="2">
    <source>
        <dbReference type="SAM" id="SignalP"/>
    </source>
</evidence>
<sequence length="180" mass="19335">MRQMKPTILFTSILFALGAASAFAQAPSNNPANNASRNTTMQPGSTAVTPQALAGKDGTTIQPNPANRHARVRNFVEVQPGVFKEVFMQDAATVEAAAVTVDETQTFIGAAEVAASSGNATQVEAPLRTPELDKAVARQRLRDQKVVAINGQRWNMIVPRTNVDRTNQMPDDPPSPLLTR</sequence>
<feature type="signal peptide" evidence="2">
    <location>
        <begin position="1"/>
        <end position="26"/>
    </location>
</feature>
<dbReference type="EMBL" id="CP053073">
    <property type="protein sequence ID" value="QJR13782.1"/>
    <property type="molecule type" value="Genomic_DNA"/>
</dbReference>
<feature type="chain" id="PRO_5026844471" evidence="2">
    <location>
        <begin position="27"/>
        <end position="180"/>
    </location>
</feature>
<keyword evidence="2" id="KW-0732">Signal</keyword>
<name>A0A6M4H396_9PROT</name>
<keyword evidence="4" id="KW-1185">Reference proteome</keyword>
<feature type="region of interest" description="Disordered" evidence="1">
    <location>
        <begin position="28"/>
        <end position="58"/>
    </location>
</feature>
<dbReference type="InParanoid" id="A0A6M4H396"/>
<organism evidence="3 4">
    <name type="scientific">Usitatibacter palustris</name>
    <dbReference type="NCBI Taxonomy" id="2732487"/>
    <lineage>
        <taxon>Bacteria</taxon>
        <taxon>Pseudomonadati</taxon>
        <taxon>Pseudomonadota</taxon>
        <taxon>Betaproteobacteria</taxon>
        <taxon>Nitrosomonadales</taxon>
        <taxon>Usitatibacteraceae</taxon>
        <taxon>Usitatibacter</taxon>
    </lineage>
</organism>
<proteinExistence type="predicted"/>
<feature type="region of interest" description="Disordered" evidence="1">
    <location>
        <begin position="160"/>
        <end position="180"/>
    </location>
</feature>
<reference evidence="3 4" key="1">
    <citation type="submission" date="2020-04" db="EMBL/GenBank/DDBJ databases">
        <title>Usitatibacter rugosus gen. nov., sp. nov. and Usitatibacter palustris sp. nov., novel members of Usitatibacteraceae fam. nov. within the order Nitrosomonadales isolated from soil.</title>
        <authorList>
            <person name="Huber K.J."/>
            <person name="Neumann-Schaal M."/>
            <person name="Geppert A."/>
            <person name="Luckner M."/>
            <person name="Wanner G."/>
            <person name="Overmann J."/>
        </authorList>
    </citation>
    <scope>NUCLEOTIDE SEQUENCE [LARGE SCALE GENOMIC DNA]</scope>
    <source>
        <strain evidence="3 4">Swamp67</strain>
    </source>
</reference>
<evidence type="ECO:0000313" key="3">
    <source>
        <dbReference type="EMBL" id="QJR13782.1"/>
    </source>
</evidence>
<protein>
    <submittedName>
        <fullName evidence="3">Uncharacterized protein</fullName>
    </submittedName>
</protein>